<dbReference type="InterPro" id="IPR012683">
    <property type="entry name" value="CHP02302_TM"/>
</dbReference>
<feature type="transmembrane region" description="Helical" evidence="3">
    <location>
        <begin position="187"/>
        <end position="205"/>
    </location>
</feature>
<evidence type="ECO:0000313" key="5">
    <source>
        <dbReference type="Proteomes" id="UP000223606"/>
    </source>
</evidence>
<evidence type="ECO:0000256" key="3">
    <source>
        <dbReference type="SAM" id="Phobius"/>
    </source>
</evidence>
<dbReference type="KEGG" id="hdi:HDIA_0120"/>
<keyword evidence="3" id="KW-1133">Transmembrane helix</keyword>
<feature type="region of interest" description="Disordered" evidence="2">
    <location>
        <begin position="756"/>
        <end position="856"/>
    </location>
</feature>
<evidence type="ECO:0000256" key="1">
    <source>
        <dbReference type="SAM" id="Coils"/>
    </source>
</evidence>
<sequence length="895" mass="98378">MAEPNNPQHGSTDAALSGEDQAQRAAPRRGPFARLYPNLSKRPLETLGRKARQARAAIFWERLWPAVTPLLVVVGLFCGLAWTGLFIGLADWLRLSIIGLFCLAALASLWPLLRLRLPLRAEALTRIERDSGYQHRPLITLSDELAAGSNDPFARALWQAHLKRVGEGLSAIRIALPSPRVDRRDPYAIRTVVFLIAVVGLTASWRDPVSPLVDAFRMPALTSANVRIDAWVTPPAYTGRPPVFLSKSGAAAGTESEDGTRQVEVPQKSLATVRIAGLSDAGVTWVPSDAATDATPVAVDPVKTDAAAATDGDKADATGKAAATGPRSFEWTLETSGRLDVTRDGRAIGSWIFNVTPDKAPEIHLVKAPEATERDALHLVYEVSDDHGVAGAEAKFEADGALSMPKLEGAVIPGEAHPLYGLPDFALSLPRRSNASQTAETYRDLTAHPFAGAPLKLTLVARDDAGNVGKSPETTLELPQRPFYNPIAKMLVEQRRILALDGRTQTFVANVLQDLTLHADTTIDNAAIYLGLQHGEQLVRTATNDDELRAAADYLWQMALTIEGGDASIAEQRLREAREKLREALENGASDEEIAKLMDELREAMNEYMQALAEQMRQNPQSDMSQMDPNAQTITPQQLERMLDKMEELSKLGDREAAQQLLSQLDRMLENMQTARRPQNGQQQQNPMNDAMNELGKMIQEQQKLMDETFNMSPDGRQNGREQPGQGEQMSPEERADAMKRLQEGQQALQKKLEELQNKMQQQGMEPGDKLGEAGRSMGRAGDQLGQGEPGAAVGDQGQALESLRQGAQQLAEQMGDQEGGRQPGQARNRGEDPLGRQPQERAQGPEYGDSVKVPGEIDIQRARRVLDELRRRFSEQFRPRMELDYLDRLMTPDN</sequence>
<keyword evidence="5" id="KW-1185">Reference proteome</keyword>
<feature type="coiled-coil region" evidence="1">
    <location>
        <begin position="655"/>
        <end position="708"/>
    </location>
</feature>
<keyword evidence="3" id="KW-0812">Transmembrane</keyword>
<feature type="transmembrane region" description="Helical" evidence="3">
    <location>
        <begin position="93"/>
        <end position="113"/>
    </location>
</feature>
<feature type="region of interest" description="Disordered" evidence="2">
    <location>
        <begin position="710"/>
        <end position="739"/>
    </location>
</feature>
<dbReference type="NCBIfam" id="TIGR02302">
    <property type="entry name" value="aProt_lowcomp"/>
    <property type="match status" value="1"/>
</dbReference>
<dbReference type="OrthoDB" id="8477685at2"/>
<keyword evidence="3" id="KW-0472">Membrane</keyword>
<proteinExistence type="predicted"/>
<name>A0A2C9D1H9_9HYPH</name>
<protein>
    <recommendedName>
        <fullName evidence="6">TIGR02302 family protein</fullName>
    </recommendedName>
</protein>
<organism evidence="4 5">
    <name type="scientific">Hartmannibacter diazotrophicus</name>
    <dbReference type="NCBI Taxonomy" id="1482074"/>
    <lineage>
        <taxon>Bacteria</taxon>
        <taxon>Pseudomonadati</taxon>
        <taxon>Pseudomonadota</taxon>
        <taxon>Alphaproteobacteria</taxon>
        <taxon>Hyphomicrobiales</taxon>
        <taxon>Pleomorphomonadaceae</taxon>
        <taxon>Hartmannibacter</taxon>
    </lineage>
</organism>
<evidence type="ECO:0000313" key="4">
    <source>
        <dbReference type="EMBL" id="SON53661.1"/>
    </source>
</evidence>
<dbReference type="EMBL" id="LT960614">
    <property type="protein sequence ID" value="SON53661.1"/>
    <property type="molecule type" value="Genomic_DNA"/>
</dbReference>
<feature type="region of interest" description="Disordered" evidence="2">
    <location>
        <begin position="1"/>
        <end position="27"/>
    </location>
</feature>
<dbReference type="Proteomes" id="UP000223606">
    <property type="component" value="Chromosome 1"/>
</dbReference>
<reference evidence="5" key="1">
    <citation type="submission" date="2017-09" db="EMBL/GenBank/DDBJ databases">
        <title>Genome sequence of Nannocystis excedens DSM 71.</title>
        <authorList>
            <person name="Blom J."/>
        </authorList>
    </citation>
    <scope>NUCLEOTIDE SEQUENCE [LARGE SCALE GENOMIC DNA]</scope>
    <source>
        <strain evidence="5">type strain: E19</strain>
    </source>
</reference>
<feature type="transmembrane region" description="Helical" evidence="3">
    <location>
        <begin position="63"/>
        <end position="87"/>
    </location>
</feature>
<accession>A0A2C9D1H9</accession>
<dbReference type="AlphaFoldDB" id="A0A2C9D1H9"/>
<evidence type="ECO:0008006" key="6">
    <source>
        <dbReference type="Google" id="ProtNLM"/>
    </source>
</evidence>
<gene>
    <name evidence="4" type="ORF">HDIA_0120</name>
</gene>
<evidence type="ECO:0000256" key="2">
    <source>
        <dbReference type="SAM" id="MobiDB-lite"/>
    </source>
</evidence>
<dbReference type="RefSeq" id="WP_099553414.1">
    <property type="nucleotide sequence ID" value="NZ_LT960614.1"/>
</dbReference>
<dbReference type="Pfam" id="PF13779">
    <property type="entry name" value="DUF4175"/>
    <property type="match status" value="1"/>
</dbReference>
<feature type="coiled-coil region" evidence="1">
    <location>
        <begin position="567"/>
        <end position="618"/>
    </location>
</feature>
<feature type="compositionally biased region" description="Polar residues" evidence="2">
    <location>
        <begin position="1"/>
        <end position="11"/>
    </location>
</feature>
<keyword evidence="1" id="KW-0175">Coiled coil</keyword>